<comment type="caution">
    <text evidence="1">The sequence shown here is derived from an EMBL/GenBank/DDBJ whole genome shotgun (WGS) entry which is preliminary data.</text>
</comment>
<sequence>MYTAMITSGLHAIVITGRDDAIGEVSQLDSNYPKGNNFDPPGCELYKLRRGVRLELRQINSPG</sequence>
<reference evidence="1 2" key="1">
    <citation type="submission" date="2017-06" db="EMBL/GenBank/DDBJ databases">
        <title>Description of Rhodopirellula bahusiensis sp. nov.</title>
        <authorList>
            <person name="Kizina J."/>
            <person name="Harder J."/>
        </authorList>
    </citation>
    <scope>NUCLEOTIDE SEQUENCE [LARGE SCALE GENOMIC DNA]</scope>
    <source>
        <strain evidence="1 2">SWK21</strain>
    </source>
</reference>
<dbReference type="AlphaFoldDB" id="A0A2G1WCV7"/>
<dbReference type="EMBL" id="NIZW01000001">
    <property type="protein sequence ID" value="PHQ36863.1"/>
    <property type="molecule type" value="Genomic_DNA"/>
</dbReference>
<evidence type="ECO:0000313" key="2">
    <source>
        <dbReference type="Proteomes" id="UP000225740"/>
    </source>
</evidence>
<organism evidence="1 2">
    <name type="scientific">Rhodopirellula bahusiensis</name>
    <dbReference type="NCBI Taxonomy" id="2014065"/>
    <lineage>
        <taxon>Bacteria</taxon>
        <taxon>Pseudomonadati</taxon>
        <taxon>Planctomycetota</taxon>
        <taxon>Planctomycetia</taxon>
        <taxon>Pirellulales</taxon>
        <taxon>Pirellulaceae</taxon>
        <taxon>Rhodopirellula</taxon>
    </lineage>
</organism>
<proteinExistence type="predicted"/>
<dbReference type="Proteomes" id="UP000225740">
    <property type="component" value="Unassembled WGS sequence"/>
</dbReference>
<keyword evidence="2" id="KW-1185">Reference proteome</keyword>
<name>A0A2G1WCV7_9BACT</name>
<protein>
    <submittedName>
        <fullName evidence="1">Uncharacterized protein</fullName>
    </submittedName>
</protein>
<gene>
    <name evidence="1" type="ORF">CEE69_00205</name>
</gene>
<accession>A0A2G1WCV7</accession>
<evidence type="ECO:0000313" key="1">
    <source>
        <dbReference type="EMBL" id="PHQ36863.1"/>
    </source>
</evidence>